<dbReference type="AlphaFoldDB" id="A0A7Y6B677"/>
<name>A0A7Y6B677_9SPHN</name>
<feature type="region of interest" description="Disordered" evidence="1">
    <location>
        <begin position="220"/>
        <end position="243"/>
    </location>
</feature>
<organism evidence="2 3">
    <name type="scientific">Sphingomonas zeae</name>
    <dbReference type="NCBI Taxonomy" id="1646122"/>
    <lineage>
        <taxon>Bacteria</taxon>
        <taxon>Pseudomonadati</taxon>
        <taxon>Pseudomonadota</taxon>
        <taxon>Alphaproteobacteria</taxon>
        <taxon>Sphingomonadales</taxon>
        <taxon>Sphingomonadaceae</taxon>
        <taxon>Sphingomonas</taxon>
    </lineage>
</organism>
<reference evidence="2 3" key="1">
    <citation type="submission" date="2020-05" db="EMBL/GenBank/DDBJ databases">
        <title>Genome Sequencing of Type Strains.</title>
        <authorList>
            <person name="Lemaire J.F."/>
            <person name="Inderbitzin P."/>
            <person name="Gregorio O.A."/>
            <person name="Collins S.B."/>
            <person name="Wespe N."/>
            <person name="Knight-Connoni V."/>
        </authorList>
    </citation>
    <scope>NUCLEOTIDE SEQUENCE [LARGE SCALE GENOMIC DNA]</scope>
    <source>
        <strain evidence="2 3">DSM 100049</strain>
    </source>
</reference>
<sequence length="263" mass="27518">MLPAALTAKAIQLCAAMVGPAQPISAGSFPVAVISGATLLREPQNLADAEATVRDLLALRADFTAGPLQIAGRHFTTFGVTPSTVFDPCSLARVGDGGRGSPLAGTESVSDVVSLLRKAFGARVTDTIRPANATYGARYSWHKVGQAVDFVPAGGVGTIDRCRIRALMAQHGIRIIELLGPGDQGHSNHWHVAFARPGQTIDRTQHIEDGEDWFLDVARNGSGQQPAGTRQLDAVPEGSVAEPRPAAWDVFATTGPRSLQGGG</sequence>
<proteinExistence type="predicted"/>
<protein>
    <submittedName>
        <fullName evidence="2">Muramidase</fullName>
    </submittedName>
</protein>
<dbReference type="InterPro" id="IPR009045">
    <property type="entry name" value="Zn_M74/Hedgehog-like"/>
</dbReference>
<evidence type="ECO:0000313" key="2">
    <source>
        <dbReference type="EMBL" id="NUU48175.1"/>
    </source>
</evidence>
<accession>A0A7Y6B677</accession>
<evidence type="ECO:0000313" key="3">
    <source>
        <dbReference type="Proteomes" id="UP000536441"/>
    </source>
</evidence>
<evidence type="ECO:0000256" key="1">
    <source>
        <dbReference type="SAM" id="MobiDB-lite"/>
    </source>
</evidence>
<comment type="caution">
    <text evidence="2">The sequence shown here is derived from an EMBL/GenBank/DDBJ whole genome shotgun (WGS) entry which is preliminary data.</text>
</comment>
<dbReference type="EMBL" id="JABMCH010000067">
    <property type="protein sequence ID" value="NUU48175.1"/>
    <property type="molecule type" value="Genomic_DNA"/>
</dbReference>
<dbReference type="Gene3D" id="3.30.1380.10">
    <property type="match status" value="1"/>
</dbReference>
<dbReference type="Proteomes" id="UP000536441">
    <property type="component" value="Unassembled WGS sequence"/>
</dbReference>
<gene>
    <name evidence="2" type="ORF">HP438_14480</name>
</gene>
<keyword evidence="3" id="KW-1185">Reference proteome</keyword>